<dbReference type="Proteomes" id="UP000237347">
    <property type="component" value="Unassembled WGS sequence"/>
</dbReference>
<protein>
    <recommendedName>
        <fullName evidence="3">PHD-type domain-containing protein</fullName>
    </recommendedName>
</protein>
<gene>
    <name evidence="1" type="ORF">CFP56_004430</name>
</gene>
<evidence type="ECO:0000313" key="1">
    <source>
        <dbReference type="EMBL" id="KAK7813763.1"/>
    </source>
</evidence>
<comment type="caution">
    <text evidence="1">The sequence shown here is derived from an EMBL/GenBank/DDBJ whole genome shotgun (WGS) entry which is preliminary data.</text>
</comment>
<accession>A0AAW0II63</accession>
<organism evidence="1 2">
    <name type="scientific">Quercus suber</name>
    <name type="common">Cork oak</name>
    <dbReference type="NCBI Taxonomy" id="58331"/>
    <lineage>
        <taxon>Eukaryota</taxon>
        <taxon>Viridiplantae</taxon>
        <taxon>Streptophyta</taxon>
        <taxon>Embryophyta</taxon>
        <taxon>Tracheophyta</taxon>
        <taxon>Spermatophyta</taxon>
        <taxon>Magnoliopsida</taxon>
        <taxon>eudicotyledons</taxon>
        <taxon>Gunneridae</taxon>
        <taxon>Pentapetalae</taxon>
        <taxon>rosids</taxon>
        <taxon>fabids</taxon>
        <taxon>Fagales</taxon>
        <taxon>Fagaceae</taxon>
        <taxon>Quercus</taxon>
    </lineage>
</organism>
<evidence type="ECO:0000313" key="2">
    <source>
        <dbReference type="Proteomes" id="UP000237347"/>
    </source>
</evidence>
<evidence type="ECO:0008006" key="3">
    <source>
        <dbReference type="Google" id="ProtNLM"/>
    </source>
</evidence>
<dbReference type="EMBL" id="PKMF04001194">
    <property type="protein sequence ID" value="KAK7813763.1"/>
    <property type="molecule type" value="Genomic_DNA"/>
</dbReference>
<proteinExistence type="predicted"/>
<name>A0AAW0II63_QUESU</name>
<reference evidence="1 2" key="1">
    <citation type="journal article" date="2018" name="Sci. Data">
        <title>The draft genome sequence of cork oak.</title>
        <authorList>
            <person name="Ramos A.M."/>
            <person name="Usie A."/>
            <person name="Barbosa P."/>
            <person name="Barros P.M."/>
            <person name="Capote T."/>
            <person name="Chaves I."/>
            <person name="Simoes F."/>
            <person name="Abreu I."/>
            <person name="Carrasquinho I."/>
            <person name="Faro C."/>
            <person name="Guimaraes J.B."/>
            <person name="Mendonca D."/>
            <person name="Nobrega F."/>
            <person name="Rodrigues L."/>
            <person name="Saibo N.J.M."/>
            <person name="Varela M.C."/>
            <person name="Egas C."/>
            <person name="Matos J."/>
            <person name="Miguel C.M."/>
            <person name="Oliveira M.M."/>
            <person name="Ricardo C.P."/>
            <person name="Goncalves S."/>
        </authorList>
    </citation>
    <scope>NUCLEOTIDE SEQUENCE [LARGE SCALE GENOMIC DNA]</scope>
    <source>
        <strain evidence="2">cv. HL8</strain>
    </source>
</reference>
<keyword evidence="2" id="KW-1185">Reference proteome</keyword>
<dbReference type="AlphaFoldDB" id="A0AAW0II63"/>
<sequence>MFTCDLCVKEGNGYSKCKICKKNCFGCTYRYSCFAFNLQNKCASLPPTMEVEVQNHPLIVLWKWITITCNLCGKEASSDSILKQDAMVAICPLVSSYFFPNSFIISIKVSVSSSLDLGLFLFRFLELAP</sequence>